<keyword evidence="1" id="KW-0175">Coiled coil</keyword>
<feature type="compositionally biased region" description="Polar residues" evidence="2">
    <location>
        <begin position="601"/>
        <end position="613"/>
    </location>
</feature>
<dbReference type="GO" id="GO:0033596">
    <property type="term" value="C:TSC1-TSC2 complex"/>
    <property type="evidence" value="ECO:0007669"/>
    <property type="project" value="TreeGrafter"/>
</dbReference>
<dbReference type="InterPro" id="IPR007483">
    <property type="entry name" value="Hamartin"/>
</dbReference>
<organism evidence="4 5">
    <name type="scientific">Parthenolecanium corni</name>
    <dbReference type="NCBI Taxonomy" id="536013"/>
    <lineage>
        <taxon>Eukaryota</taxon>
        <taxon>Metazoa</taxon>
        <taxon>Ecdysozoa</taxon>
        <taxon>Arthropoda</taxon>
        <taxon>Hexapoda</taxon>
        <taxon>Insecta</taxon>
        <taxon>Pterygota</taxon>
        <taxon>Neoptera</taxon>
        <taxon>Paraneoptera</taxon>
        <taxon>Hemiptera</taxon>
        <taxon>Sternorrhyncha</taxon>
        <taxon>Coccoidea</taxon>
        <taxon>Coccidae</taxon>
        <taxon>Parthenolecanium</taxon>
    </lineage>
</organism>
<protein>
    <recommendedName>
        <fullName evidence="6">Hamartin</fullName>
    </recommendedName>
</protein>
<name>A0AAN9T7L9_9HEMI</name>
<feature type="compositionally biased region" description="Polar residues" evidence="2">
    <location>
        <begin position="1117"/>
        <end position="1138"/>
    </location>
</feature>
<feature type="coiled-coil region" evidence="1">
    <location>
        <begin position="962"/>
        <end position="1014"/>
    </location>
</feature>
<feature type="coiled-coil region" evidence="1">
    <location>
        <begin position="755"/>
        <end position="811"/>
    </location>
</feature>
<dbReference type="Proteomes" id="UP001367676">
    <property type="component" value="Unassembled WGS sequence"/>
</dbReference>
<comment type="caution">
    <text evidence="4">The sequence shown here is derived from an EMBL/GenBank/DDBJ whole genome shotgun (WGS) entry which is preliminary data.</text>
</comment>
<feature type="region of interest" description="Disordered" evidence="2">
    <location>
        <begin position="1051"/>
        <end position="1070"/>
    </location>
</feature>
<keyword evidence="5" id="KW-1185">Reference proteome</keyword>
<accession>A0AAN9T7L9</accession>
<keyword evidence="3" id="KW-0812">Transmembrane</keyword>
<evidence type="ECO:0000256" key="2">
    <source>
        <dbReference type="SAM" id="MobiDB-lite"/>
    </source>
</evidence>
<proteinExistence type="predicted"/>
<gene>
    <name evidence="4" type="ORF">V9T40_010554</name>
</gene>
<keyword evidence="3" id="KW-1133">Transmembrane helix</keyword>
<feature type="compositionally biased region" description="Polar residues" evidence="2">
    <location>
        <begin position="565"/>
        <end position="578"/>
    </location>
</feature>
<dbReference type="GO" id="GO:0051726">
    <property type="term" value="P:regulation of cell cycle"/>
    <property type="evidence" value="ECO:0007669"/>
    <property type="project" value="TreeGrafter"/>
</dbReference>
<feature type="compositionally biased region" description="Polar residues" evidence="2">
    <location>
        <begin position="1152"/>
        <end position="1162"/>
    </location>
</feature>
<evidence type="ECO:0008006" key="6">
    <source>
        <dbReference type="Google" id="ProtNLM"/>
    </source>
</evidence>
<feature type="region of interest" description="Disordered" evidence="2">
    <location>
        <begin position="1117"/>
        <end position="1174"/>
    </location>
</feature>
<reference evidence="4 5" key="1">
    <citation type="submission" date="2024-03" db="EMBL/GenBank/DDBJ databases">
        <title>Adaptation during the transition from Ophiocordyceps entomopathogen to insect associate is accompanied by gene loss and intensified selection.</title>
        <authorList>
            <person name="Ward C.M."/>
            <person name="Onetto C.A."/>
            <person name="Borneman A.R."/>
        </authorList>
    </citation>
    <scope>NUCLEOTIDE SEQUENCE [LARGE SCALE GENOMIC DNA]</scope>
    <source>
        <strain evidence="4">AWRI1</strain>
        <tissue evidence="4">Single Adult Female</tissue>
    </source>
</reference>
<feature type="region of interest" description="Disordered" evidence="2">
    <location>
        <begin position="348"/>
        <end position="367"/>
    </location>
</feature>
<evidence type="ECO:0000313" key="5">
    <source>
        <dbReference type="Proteomes" id="UP001367676"/>
    </source>
</evidence>
<feature type="region of interest" description="Disordered" evidence="2">
    <location>
        <begin position="562"/>
        <end position="643"/>
    </location>
</feature>
<dbReference type="EMBL" id="JBBCAQ010000037">
    <property type="protein sequence ID" value="KAK7573363.1"/>
    <property type="molecule type" value="Genomic_DNA"/>
</dbReference>
<feature type="coiled-coil region" evidence="1">
    <location>
        <begin position="837"/>
        <end position="923"/>
    </location>
</feature>
<dbReference type="GO" id="GO:0008285">
    <property type="term" value="P:negative regulation of cell population proliferation"/>
    <property type="evidence" value="ECO:0007669"/>
    <property type="project" value="TreeGrafter"/>
</dbReference>
<evidence type="ECO:0000256" key="1">
    <source>
        <dbReference type="SAM" id="Coils"/>
    </source>
</evidence>
<dbReference type="Pfam" id="PF04388">
    <property type="entry name" value="Hamartin"/>
    <property type="match status" value="1"/>
</dbReference>
<sequence>MSASNPFKDLESNDSQIVDEFKCRYKEQFNATKETWVLNLIYDYYLATDSLRAVDVIVAIKEPHDKYFFDRSWEGVRSNNKLPHLTLLGYVVRKRPIWLFGISEHPLFKELIRLLKTETDIVTLVSALLIINILLPIIPALLAPHLQDMFVAFSKLAAVNTNNTNSNYYHEAQLVHLQISLYTLFHRLYGMFPCNFLTYLRKTYSPSQSSFPVFSHTVKPMLDTVRVNPLLISATDSWEIQPDRWKNVEPHDVIISCAKLLMNGNPPTEPNISMHEPKSSFSFKDILEGLKVTGKKTVADYCNELSKKSGDAALWSPSVRHLNSMQLIESTPTRIPSTPITRAFEVSSPYSDHEGSSPPEAAIEATPESTPIRSYTVPMTDRSYPSSPIKKEVLSFRKSAPEIKPNFTLSSSSKVNQLINDRQQVTSDESVIELKPVGPAKNDLSHHRSPENYFMLAGEKVSSPPPECSLNNALADEKPSNGSFAHLDQVVSDRVENFMKGTRVDNMVDHDVNIVHAVSVDDFEGCVIENSESPCSSGGLHMPDSRSLHNFVKEIRRIRHHSQCHSESGNFSTGTSPQDIPGSFNDAKVRRTHSCPEIKKNSPSTIFASTSLNKPPRQPVPEENEDNDDTIVSSSEMETNGNDTSVNAVAVTETKYEKICSSSQTEDIQPLHFPYEHLFLDVFPPLHPTCSADHISPTESENSFEEKSTIYEKVCSPSKILQKFIEAAIQCHTDKMSKSAFQPYDAKFLANQLKLMSIQLQFEEHRREIHAERNRRLLGRSRRNKTLEEYNNALKDQVSLLQLELEKSSADMSKLVTQKELQIEHEQKAGAYYREKFEKLQTDYKDISDKCQEIEAQLRDERKINTYNTKMINESKASLIDVTNELKTCQKEAKTARELRTTVARLQAEILKAGEMIIRLRRRLIDFAGITSGEAQEELKNAARTEELKKLKHSLEIQSTSLDVTNNLIDHLRNELEDRENIIEELKNDFGESRKKQEIELRELKQKYEKLKKSYYDTVDRTKELEYKLDRAKCVSKFVTPVETKSIIESGDIRRSTRRPTNRSEETVDKSKLRFDEVGSIFHSSAENNASDSSPTKIKSQPKNVASSVAVLDNGASSQSIGVVGDTATSNPDLNLPTTKKKGRKECAESGQLKSMSTTSDLETPFPCQKRSSQ</sequence>
<feature type="compositionally biased region" description="Polar residues" evidence="2">
    <location>
        <begin position="630"/>
        <end position="643"/>
    </location>
</feature>
<keyword evidence="3" id="KW-0472">Membrane</keyword>
<evidence type="ECO:0000313" key="4">
    <source>
        <dbReference type="EMBL" id="KAK7573363.1"/>
    </source>
</evidence>
<dbReference type="AlphaFoldDB" id="A0AAN9T7L9"/>
<dbReference type="PANTHER" id="PTHR15154">
    <property type="entry name" value="HAMARTIN"/>
    <property type="match status" value="1"/>
</dbReference>
<dbReference type="PANTHER" id="PTHR15154:SF2">
    <property type="entry name" value="HAMARTIN"/>
    <property type="match status" value="1"/>
</dbReference>
<evidence type="ECO:0000256" key="3">
    <source>
        <dbReference type="SAM" id="Phobius"/>
    </source>
</evidence>
<feature type="transmembrane region" description="Helical" evidence="3">
    <location>
        <begin position="121"/>
        <end position="142"/>
    </location>
</feature>
<dbReference type="GO" id="GO:0032007">
    <property type="term" value="P:negative regulation of TOR signaling"/>
    <property type="evidence" value="ECO:0007669"/>
    <property type="project" value="TreeGrafter"/>
</dbReference>